<organism evidence="2 3">
    <name type="scientific">Ephemerocybe angulata</name>
    <dbReference type="NCBI Taxonomy" id="980116"/>
    <lineage>
        <taxon>Eukaryota</taxon>
        <taxon>Fungi</taxon>
        <taxon>Dikarya</taxon>
        <taxon>Basidiomycota</taxon>
        <taxon>Agaricomycotina</taxon>
        <taxon>Agaricomycetes</taxon>
        <taxon>Agaricomycetidae</taxon>
        <taxon>Agaricales</taxon>
        <taxon>Agaricineae</taxon>
        <taxon>Psathyrellaceae</taxon>
        <taxon>Ephemerocybe</taxon>
    </lineage>
</organism>
<reference evidence="2 3" key="1">
    <citation type="submission" date="2020-07" db="EMBL/GenBank/DDBJ databases">
        <title>Comparative genomics of pyrophilous fungi reveals a link between fire events and developmental genes.</title>
        <authorList>
            <consortium name="DOE Joint Genome Institute"/>
            <person name="Steindorff A.S."/>
            <person name="Carver A."/>
            <person name="Calhoun S."/>
            <person name="Stillman K."/>
            <person name="Liu H."/>
            <person name="Lipzen A."/>
            <person name="Pangilinan J."/>
            <person name="Labutti K."/>
            <person name="Bruns T.D."/>
            <person name="Grigoriev I.V."/>
        </authorList>
    </citation>
    <scope>NUCLEOTIDE SEQUENCE [LARGE SCALE GENOMIC DNA]</scope>
    <source>
        <strain evidence="2 3">CBS 144469</strain>
    </source>
</reference>
<name>A0A8H6HCU2_9AGAR</name>
<protein>
    <submittedName>
        <fullName evidence="2">Uncharacterized protein</fullName>
    </submittedName>
</protein>
<comment type="caution">
    <text evidence="2">The sequence shown here is derived from an EMBL/GenBank/DDBJ whole genome shotgun (WGS) entry which is preliminary data.</text>
</comment>
<evidence type="ECO:0000313" key="2">
    <source>
        <dbReference type="EMBL" id="KAF6743842.1"/>
    </source>
</evidence>
<keyword evidence="1" id="KW-1133">Transmembrane helix</keyword>
<dbReference type="Proteomes" id="UP000521943">
    <property type="component" value="Unassembled WGS sequence"/>
</dbReference>
<keyword evidence="1" id="KW-0812">Transmembrane</keyword>
<evidence type="ECO:0000256" key="1">
    <source>
        <dbReference type="SAM" id="Phobius"/>
    </source>
</evidence>
<keyword evidence="3" id="KW-1185">Reference proteome</keyword>
<keyword evidence="1" id="KW-0472">Membrane</keyword>
<evidence type="ECO:0000313" key="3">
    <source>
        <dbReference type="Proteomes" id="UP000521943"/>
    </source>
</evidence>
<sequence>MVKRDFSTSRFVQCASLELATRNALSKARTYSLRGMSPTVPTSAFQVFRSTGFNWFAGVILAIAVGLLGASGWLWVLVSLKALLLRRCTPCVQTPKPG</sequence>
<dbReference type="AlphaFoldDB" id="A0A8H6HCU2"/>
<proteinExistence type="predicted"/>
<gene>
    <name evidence="2" type="ORF">DFP72DRAFT_1052553</name>
</gene>
<accession>A0A8H6HCU2</accession>
<dbReference type="EMBL" id="JACGCI010000134">
    <property type="protein sequence ID" value="KAF6743842.1"/>
    <property type="molecule type" value="Genomic_DNA"/>
</dbReference>
<feature type="transmembrane region" description="Helical" evidence="1">
    <location>
        <begin position="55"/>
        <end position="78"/>
    </location>
</feature>